<dbReference type="GO" id="GO:0004553">
    <property type="term" value="F:hydrolase activity, hydrolyzing O-glycosyl compounds"/>
    <property type="evidence" value="ECO:0007669"/>
    <property type="project" value="InterPro"/>
</dbReference>
<evidence type="ECO:0000256" key="1">
    <source>
        <dbReference type="ARBA" id="ARBA00007401"/>
    </source>
</evidence>
<dbReference type="AlphaFoldDB" id="A0A2W1G162"/>
<dbReference type="Pfam" id="PF18565">
    <property type="entry name" value="Glyco_hydro2_C5"/>
    <property type="match status" value="1"/>
</dbReference>
<feature type="domain" description="DUF4982" evidence="6">
    <location>
        <begin position="626"/>
        <end position="683"/>
    </location>
</feature>
<dbReference type="InterPro" id="IPR017853">
    <property type="entry name" value="GH"/>
</dbReference>
<evidence type="ECO:0000259" key="4">
    <source>
        <dbReference type="Pfam" id="PF00703"/>
    </source>
</evidence>
<keyword evidence="2" id="KW-0378">Hydrolase</keyword>
<comment type="caution">
    <text evidence="8">The sequence shown here is derived from an EMBL/GenBank/DDBJ whole genome shotgun (WGS) entry which is preliminary data.</text>
</comment>
<comment type="similarity">
    <text evidence="1">Belongs to the glycosyl hydrolase 2 family.</text>
</comment>
<evidence type="ECO:0000259" key="5">
    <source>
        <dbReference type="Pfam" id="PF02836"/>
    </source>
</evidence>
<keyword evidence="3" id="KW-0326">Glycosidase</keyword>
<proteinExistence type="inferred from homology"/>
<gene>
    <name evidence="8" type="ORF">Ptr86124_009892</name>
</gene>
<dbReference type="InterPro" id="IPR040605">
    <property type="entry name" value="Glyco_hydro2_dom5"/>
</dbReference>
<dbReference type="Proteomes" id="UP000249757">
    <property type="component" value="Unassembled WGS sequence"/>
</dbReference>
<organism evidence="8 9">
    <name type="scientific">Pyrenophora tritici-repentis</name>
    <dbReference type="NCBI Taxonomy" id="45151"/>
    <lineage>
        <taxon>Eukaryota</taxon>
        <taxon>Fungi</taxon>
        <taxon>Dikarya</taxon>
        <taxon>Ascomycota</taxon>
        <taxon>Pezizomycotina</taxon>
        <taxon>Dothideomycetes</taxon>
        <taxon>Pleosporomycetidae</taxon>
        <taxon>Pleosporales</taxon>
        <taxon>Pleosporineae</taxon>
        <taxon>Pleosporaceae</taxon>
        <taxon>Pyrenophora</taxon>
    </lineage>
</organism>
<dbReference type="InterPro" id="IPR051913">
    <property type="entry name" value="GH2_Domain-Containing"/>
</dbReference>
<evidence type="ECO:0000256" key="2">
    <source>
        <dbReference type="ARBA" id="ARBA00022801"/>
    </source>
</evidence>
<dbReference type="SUPFAM" id="SSF49785">
    <property type="entry name" value="Galactose-binding domain-like"/>
    <property type="match status" value="1"/>
</dbReference>
<dbReference type="Pfam" id="PF00703">
    <property type="entry name" value="Glyco_hydro_2"/>
    <property type="match status" value="1"/>
</dbReference>
<dbReference type="InterPro" id="IPR006103">
    <property type="entry name" value="Glyco_hydro_2_cat"/>
</dbReference>
<dbReference type="InterPro" id="IPR006102">
    <property type="entry name" value="Ig-like_GH2"/>
</dbReference>
<dbReference type="EMBL" id="NRDI02000014">
    <property type="protein sequence ID" value="KAI1511488.1"/>
    <property type="molecule type" value="Genomic_DNA"/>
</dbReference>
<feature type="domain" description="Glycoside hydrolase family 2" evidence="7">
    <location>
        <begin position="706"/>
        <end position="800"/>
    </location>
</feature>
<dbReference type="OMA" id="WTGIDYM"/>
<dbReference type="GO" id="GO:0005975">
    <property type="term" value="P:carbohydrate metabolic process"/>
    <property type="evidence" value="ECO:0007669"/>
    <property type="project" value="InterPro"/>
</dbReference>
<dbReference type="PRINTS" id="PR00132">
    <property type="entry name" value="GLHYDRLASE2"/>
</dbReference>
<name>A0A2W1G162_9PLEO</name>
<dbReference type="Pfam" id="PF02836">
    <property type="entry name" value="Glyco_hydro_2_C"/>
    <property type="match status" value="1"/>
</dbReference>
<dbReference type="InterPro" id="IPR008979">
    <property type="entry name" value="Galactose-bd-like_sf"/>
</dbReference>
<dbReference type="InterPro" id="IPR006101">
    <property type="entry name" value="Glyco_hydro_2"/>
</dbReference>
<accession>A0A2W1G162</accession>
<dbReference type="PANTHER" id="PTHR42732:SF1">
    <property type="entry name" value="BETA-MANNOSIDASE"/>
    <property type="match status" value="1"/>
</dbReference>
<protein>
    <submittedName>
        <fullName evidence="8">Beta-galactosidase</fullName>
    </submittedName>
</protein>
<dbReference type="InterPro" id="IPR032311">
    <property type="entry name" value="DUF4982"/>
</dbReference>
<feature type="domain" description="Glycoside hydrolase family 2 immunoglobulin-like beta-sandwich" evidence="4">
    <location>
        <begin position="166"/>
        <end position="247"/>
    </location>
</feature>
<sequence>MAEVATLFNDDWEFQRSGQTGWSNVHLPHDAMQVEGRREDALAGTHGGFYLGGMYKYRKTWQVPTSLESKVVALSFDGVYRHSRVLVNGTDVGGCLAGWTKFEIRVDSYLKLGERNTIEVHADNSEQPNARWYTGAGIHRSVHLMVRNHNLLRKDGIRLATLSASGLALLTFEVLLDNEKKDDVEVSLELSRGGRNAIQWRTKTKTSELKQNFEISNPDLWSVETPNLYDCTVVINGDLYKFKYGLRTLQLKPGHGFLVNGQAVNLRGGCIHADNGILGAASFKAAELRRVSIMKKNGFNAIRMSHHPCSEVLLQACDEVGMYVMDEFADYWYEAKSKYDDSNTFNERWEYEVASLVERARNHPSVVMYSLGNEVTEPKTAYGHTIAKKLLDLTHKLDPSRPKTIAVNLMLAVMTYSKIPPGDPNTPPADNKGGLEDMLSSSFFNIIFSVLLPIMRYIPKFNHTNVVTNRLYSYMDVAGYNYGDIRYPLDAKLHPSRMMLGTETCPPDLPKIWANVEKIPNLIGDFMWTGWDYLGEVGIGVHDYEASRFTPVKLYKPWPHIVGGCGALDITGVPNASAFVAQACWKILSQPVIAVRPLDISNSYYKATPWRNSDAIEGWGWKGCEGQKAYIEVITQEEETELFLNGRSLGRASSNQANRYTARFSTAYEPGELLAVAYSGGQERSRSTLRSANVASVKIANEKSGELVADRQDLAYLELQLADQDGNIEMNDDDTLTVEVHGDATLAALGSAYYRNLDYFDGNVHRTWRGRALAVIRSGSRSGDVVVTVSSARHGSSSITMKQRAR</sequence>
<dbReference type="SUPFAM" id="SSF51445">
    <property type="entry name" value="(Trans)glycosidases"/>
    <property type="match status" value="1"/>
</dbReference>
<feature type="domain" description="Glycoside hydrolase family 2 catalytic" evidence="5">
    <location>
        <begin position="256"/>
        <end position="406"/>
    </location>
</feature>
<keyword evidence="9" id="KW-1185">Reference proteome</keyword>
<dbReference type="InterPro" id="IPR013783">
    <property type="entry name" value="Ig-like_fold"/>
</dbReference>
<dbReference type="InterPro" id="IPR036156">
    <property type="entry name" value="Beta-gal/glucu_dom_sf"/>
</dbReference>
<reference evidence="9" key="1">
    <citation type="journal article" date="2022" name="Microb. Genom.">
        <title>A global pangenome for the wheat fungal pathogen Pyrenophora tritici-repentis and prediction of effector protein structural homology.</title>
        <authorList>
            <person name="Moolhuijzen P.M."/>
            <person name="See P.T."/>
            <person name="Shi G."/>
            <person name="Powell H.R."/>
            <person name="Cockram J."/>
            <person name="Jorgensen L.N."/>
            <person name="Benslimane H."/>
            <person name="Strelkov S.E."/>
            <person name="Turner J."/>
            <person name="Liu Z."/>
            <person name="Moffat C.S."/>
        </authorList>
    </citation>
    <scope>NUCLEOTIDE SEQUENCE [LARGE SCALE GENOMIC DNA]</scope>
</reference>
<evidence type="ECO:0000256" key="3">
    <source>
        <dbReference type="ARBA" id="ARBA00023295"/>
    </source>
</evidence>
<evidence type="ECO:0000259" key="7">
    <source>
        <dbReference type="Pfam" id="PF18565"/>
    </source>
</evidence>
<dbReference type="PANTHER" id="PTHR42732">
    <property type="entry name" value="BETA-GALACTOSIDASE"/>
    <property type="match status" value="1"/>
</dbReference>
<evidence type="ECO:0000313" key="9">
    <source>
        <dbReference type="Proteomes" id="UP000249757"/>
    </source>
</evidence>
<dbReference type="Gene3D" id="2.60.40.10">
    <property type="entry name" value="Immunoglobulins"/>
    <property type="match status" value="3"/>
</dbReference>
<dbReference type="Gene3D" id="2.60.120.260">
    <property type="entry name" value="Galactose-binding domain-like"/>
    <property type="match status" value="1"/>
</dbReference>
<evidence type="ECO:0000259" key="6">
    <source>
        <dbReference type="Pfam" id="PF16355"/>
    </source>
</evidence>
<dbReference type="Gene3D" id="3.20.20.80">
    <property type="entry name" value="Glycosidases"/>
    <property type="match status" value="2"/>
</dbReference>
<dbReference type="Pfam" id="PF16355">
    <property type="entry name" value="DUF4982"/>
    <property type="match status" value="1"/>
</dbReference>
<dbReference type="SUPFAM" id="SSF49303">
    <property type="entry name" value="beta-Galactosidase/glucuronidase domain"/>
    <property type="match status" value="1"/>
</dbReference>
<evidence type="ECO:0000313" key="8">
    <source>
        <dbReference type="EMBL" id="KAI1511488.1"/>
    </source>
</evidence>